<evidence type="ECO:0000313" key="6">
    <source>
        <dbReference type="Proteomes" id="UP000613840"/>
    </source>
</evidence>
<dbReference type="GO" id="GO:0031388">
    <property type="term" value="P:organic acid phosphorylation"/>
    <property type="evidence" value="ECO:0007669"/>
    <property type="project" value="UniProtKB-UniRule"/>
</dbReference>
<dbReference type="GO" id="GO:0008887">
    <property type="term" value="F:glycerate kinase activity"/>
    <property type="evidence" value="ECO:0007669"/>
    <property type="project" value="UniProtKB-UniRule"/>
</dbReference>
<dbReference type="Gene3D" id="3.40.50.10350">
    <property type="entry name" value="Glycerate kinase, domain 1"/>
    <property type="match status" value="1"/>
</dbReference>
<dbReference type="Gene3D" id="3.90.1510.10">
    <property type="entry name" value="Glycerate kinase, domain 2"/>
    <property type="match status" value="1"/>
</dbReference>
<dbReference type="Pfam" id="PF02595">
    <property type="entry name" value="Gly_kinase"/>
    <property type="match status" value="1"/>
</dbReference>
<sequence length="382" mass="37942">MPEPTVRGTSDTVTADQRHRPLTVAIAPDSFKGTVTATDAADLIAEGWRQVRDHDRLLAIPLADGGEGTVDAVAAARPDGVRHRVDELHGPDGRAVSASWLELGAGTAVIEIASVCGLPLMESLDPLGATTYGLGQLISAALDAGCRTVIVGAGGSATTDGGSGALAALGLELLDDHGRPVPPGGGGLARLATIAGTARRPEKLIMLSDVDAPLLGPTGAAAVFGPQKGADPGQIGILDANLARFAGLLGGSTDDPGMGAAGGLGHGLVTGLGAVITPGAPYLAELAGLPAALTEADLVISGEGRFDQTSLGGKVVGYVLERAAAYGVDAAIIAGQVAHRIESVPAIGLADLAGSTEAALADPVHWLRQAGARAAQLWSSAG</sequence>
<dbReference type="Proteomes" id="UP000613840">
    <property type="component" value="Unassembled WGS sequence"/>
</dbReference>
<evidence type="ECO:0000256" key="3">
    <source>
        <dbReference type="ARBA" id="ARBA00022777"/>
    </source>
</evidence>
<reference evidence="5" key="1">
    <citation type="journal article" date="2014" name="Int. J. Syst. Evol. Microbiol.">
        <title>Complete genome sequence of Corynebacterium casei LMG S-19264T (=DSM 44701T), isolated from a smear-ripened cheese.</title>
        <authorList>
            <consortium name="US DOE Joint Genome Institute (JGI-PGF)"/>
            <person name="Walter F."/>
            <person name="Albersmeier A."/>
            <person name="Kalinowski J."/>
            <person name="Ruckert C."/>
        </authorList>
    </citation>
    <scope>NUCLEOTIDE SEQUENCE</scope>
    <source>
        <strain evidence="5">CGMCC 4.7306</strain>
    </source>
</reference>
<dbReference type="InterPro" id="IPR018197">
    <property type="entry name" value="Glycerate_kinase_RE-like"/>
</dbReference>
<comment type="similarity">
    <text evidence="1 4">Belongs to the glycerate kinase type-1 family.</text>
</comment>
<comment type="caution">
    <text evidence="5">The sequence shown here is derived from an EMBL/GenBank/DDBJ whole genome shotgun (WGS) entry which is preliminary data.</text>
</comment>
<evidence type="ECO:0000256" key="4">
    <source>
        <dbReference type="PIRNR" id="PIRNR006078"/>
    </source>
</evidence>
<evidence type="ECO:0000256" key="2">
    <source>
        <dbReference type="ARBA" id="ARBA00022679"/>
    </source>
</evidence>
<dbReference type="InterPro" id="IPR036129">
    <property type="entry name" value="Glycerate_kinase_sf"/>
</dbReference>
<accession>A0A917W0D3</accession>
<dbReference type="NCBIfam" id="TIGR00045">
    <property type="entry name" value="glycerate kinase"/>
    <property type="match status" value="1"/>
</dbReference>
<protein>
    <submittedName>
        <fullName evidence="5">Glycerate kinase</fullName>
    </submittedName>
</protein>
<organism evidence="5 6">
    <name type="scientific">Microlunatus endophyticus</name>
    <dbReference type="NCBI Taxonomy" id="1716077"/>
    <lineage>
        <taxon>Bacteria</taxon>
        <taxon>Bacillati</taxon>
        <taxon>Actinomycetota</taxon>
        <taxon>Actinomycetes</taxon>
        <taxon>Propionibacteriales</taxon>
        <taxon>Propionibacteriaceae</taxon>
        <taxon>Microlunatus</taxon>
    </lineage>
</organism>
<dbReference type="InterPro" id="IPR018193">
    <property type="entry name" value="Glyc_kinase_flavodox-like_fold"/>
</dbReference>
<evidence type="ECO:0000256" key="1">
    <source>
        <dbReference type="ARBA" id="ARBA00006284"/>
    </source>
</evidence>
<name>A0A917W0D3_9ACTN</name>
<keyword evidence="3 4" id="KW-0418">Kinase</keyword>
<dbReference type="PANTHER" id="PTHR21599:SF0">
    <property type="entry name" value="GLYCERATE KINASE"/>
    <property type="match status" value="1"/>
</dbReference>
<keyword evidence="6" id="KW-1185">Reference proteome</keyword>
<dbReference type="InterPro" id="IPR004381">
    <property type="entry name" value="Glycerate_kinase"/>
</dbReference>
<proteinExistence type="inferred from homology"/>
<dbReference type="EMBL" id="BMMZ01000001">
    <property type="protein sequence ID" value="GGL51584.1"/>
    <property type="molecule type" value="Genomic_DNA"/>
</dbReference>
<keyword evidence="2 4" id="KW-0808">Transferase</keyword>
<dbReference type="AlphaFoldDB" id="A0A917W0D3"/>
<reference evidence="5" key="2">
    <citation type="submission" date="2020-09" db="EMBL/GenBank/DDBJ databases">
        <authorList>
            <person name="Sun Q."/>
            <person name="Zhou Y."/>
        </authorList>
    </citation>
    <scope>NUCLEOTIDE SEQUENCE</scope>
    <source>
        <strain evidence="5">CGMCC 4.7306</strain>
    </source>
</reference>
<dbReference type="PANTHER" id="PTHR21599">
    <property type="entry name" value="GLYCERATE KINASE"/>
    <property type="match status" value="1"/>
</dbReference>
<dbReference type="RefSeq" id="WP_188893766.1">
    <property type="nucleotide sequence ID" value="NZ_BMMZ01000001.1"/>
</dbReference>
<dbReference type="SUPFAM" id="SSF110738">
    <property type="entry name" value="Glycerate kinase I"/>
    <property type="match status" value="1"/>
</dbReference>
<evidence type="ECO:0000313" key="5">
    <source>
        <dbReference type="EMBL" id="GGL51584.1"/>
    </source>
</evidence>
<dbReference type="PIRSF" id="PIRSF006078">
    <property type="entry name" value="GlxK"/>
    <property type="match status" value="1"/>
</dbReference>
<gene>
    <name evidence="5" type="primary">glxK</name>
    <name evidence="5" type="ORF">GCM10011575_07350</name>
</gene>